<organism evidence="1 2">
    <name type="scientific">Mya arenaria</name>
    <name type="common">Soft-shell clam</name>
    <dbReference type="NCBI Taxonomy" id="6604"/>
    <lineage>
        <taxon>Eukaryota</taxon>
        <taxon>Metazoa</taxon>
        <taxon>Spiralia</taxon>
        <taxon>Lophotrochozoa</taxon>
        <taxon>Mollusca</taxon>
        <taxon>Bivalvia</taxon>
        <taxon>Autobranchia</taxon>
        <taxon>Heteroconchia</taxon>
        <taxon>Euheterodonta</taxon>
        <taxon>Imparidentia</taxon>
        <taxon>Neoheterodontei</taxon>
        <taxon>Myida</taxon>
        <taxon>Myoidea</taxon>
        <taxon>Myidae</taxon>
        <taxon>Mya</taxon>
    </lineage>
</organism>
<accession>A0ABY7FR49</accession>
<evidence type="ECO:0000313" key="2">
    <source>
        <dbReference type="Proteomes" id="UP001164746"/>
    </source>
</evidence>
<dbReference type="Proteomes" id="UP001164746">
    <property type="component" value="Chromosome 13"/>
</dbReference>
<reference evidence="1" key="1">
    <citation type="submission" date="2022-11" db="EMBL/GenBank/DDBJ databases">
        <title>Centuries of genome instability and evolution in soft-shell clam transmissible cancer (bioRxiv).</title>
        <authorList>
            <person name="Hart S.F.M."/>
            <person name="Yonemitsu M.A."/>
            <person name="Giersch R.M."/>
            <person name="Beal B.F."/>
            <person name="Arriagada G."/>
            <person name="Davis B.W."/>
            <person name="Ostrander E.A."/>
            <person name="Goff S.P."/>
            <person name="Metzger M.J."/>
        </authorList>
    </citation>
    <scope>NUCLEOTIDE SEQUENCE</scope>
    <source>
        <strain evidence="1">MELC-2E11</strain>
        <tissue evidence="1">Siphon/mantle</tissue>
    </source>
</reference>
<sequence length="106" mass="12297">MTYRWLDKLLERVQSFVATRINRARDSDEEKQHLYDTVTQRLNTLSTDAGKVIGDDVVACEEITRRMHEHFNTPEVQAQLKHWTDIEAPGLIADDFEATRLKATQP</sequence>
<protein>
    <submittedName>
        <fullName evidence="1">Uncharacterized protein</fullName>
    </submittedName>
</protein>
<evidence type="ECO:0000313" key="1">
    <source>
        <dbReference type="EMBL" id="WAR24637.1"/>
    </source>
</evidence>
<dbReference type="EMBL" id="CP111024">
    <property type="protein sequence ID" value="WAR24637.1"/>
    <property type="molecule type" value="Genomic_DNA"/>
</dbReference>
<keyword evidence="2" id="KW-1185">Reference proteome</keyword>
<proteinExistence type="predicted"/>
<name>A0ABY7FR49_MYAAR</name>
<gene>
    <name evidence="1" type="ORF">MAR_038306</name>
</gene>